<evidence type="ECO:0000313" key="2">
    <source>
        <dbReference type="EMBL" id="GGG42608.1"/>
    </source>
</evidence>
<dbReference type="EMBL" id="BMFQ01000002">
    <property type="protein sequence ID" value="GGG42608.1"/>
    <property type="molecule type" value="Genomic_DNA"/>
</dbReference>
<proteinExistence type="predicted"/>
<keyword evidence="1" id="KW-0812">Transmembrane</keyword>
<keyword evidence="3" id="KW-1185">Reference proteome</keyword>
<keyword evidence="1" id="KW-0472">Membrane</keyword>
<sequence>METKRTNKDILVKGLKKMGISLVCMFLGPTLMYIAFSNQEKPLYIPLLILSILICGLAVYLAFMGLKTIMDSMFYKAPN</sequence>
<accession>A0A917GFH4</accession>
<gene>
    <name evidence="2" type="ORF">GCM10010976_12640</name>
</gene>
<dbReference type="Proteomes" id="UP000625976">
    <property type="component" value="Unassembled WGS sequence"/>
</dbReference>
<dbReference type="AlphaFoldDB" id="A0A917GFH4"/>
<protein>
    <submittedName>
        <fullName evidence="2">Uncharacterized protein</fullName>
    </submittedName>
</protein>
<evidence type="ECO:0000256" key="1">
    <source>
        <dbReference type="SAM" id="Phobius"/>
    </source>
</evidence>
<feature type="transmembrane region" description="Helical" evidence="1">
    <location>
        <begin position="20"/>
        <end position="37"/>
    </location>
</feature>
<dbReference type="InterPro" id="IPR046077">
    <property type="entry name" value="DUF6095"/>
</dbReference>
<dbReference type="RefSeq" id="WP_229736597.1">
    <property type="nucleotide sequence ID" value="NZ_BMFQ01000002.1"/>
</dbReference>
<feature type="transmembrane region" description="Helical" evidence="1">
    <location>
        <begin position="43"/>
        <end position="66"/>
    </location>
</feature>
<name>A0A917GFH4_9FLAO</name>
<reference evidence="2" key="1">
    <citation type="journal article" date="2014" name="Int. J. Syst. Evol. Microbiol.">
        <title>Complete genome sequence of Corynebacterium casei LMG S-19264T (=DSM 44701T), isolated from a smear-ripened cheese.</title>
        <authorList>
            <consortium name="US DOE Joint Genome Institute (JGI-PGF)"/>
            <person name="Walter F."/>
            <person name="Albersmeier A."/>
            <person name="Kalinowski J."/>
            <person name="Ruckert C."/>
        </authorList>
    </citation>
    <scope>NUCLEOTIDE SEQUENCE</scope>
    <source>
        <strain evidence="2">CGMCC 1.12751</strain>
    </source>
</reference>
<keyword evidence="1" id="KW-1133">Transmembrane helix</keyword>
<dbReference type="Pfam" id="PF19589">
    <property type="entry name" value="DUF6095"/>
    <property type="match status" value="1"/>
</dbReference>
<comment type="caution">
    <text evidence="2">The sequence shown here is derived from an EMBL/GenBank/DDBJ whole genome shotgun (WGS) entry which is preliminary data.</text>
</comment>
<reference evidence="2" key="2">
    <citation type="submission" date="2020-09" db="EMBL/GenBank/DDBJ databases">
        <authorList>
            <person name="Sun Q."/>
            <person name="Zhou Y."/>
        </authorList>
    </citation>
    <scope>NUCLEOTIDE SEQUENCE</scope>
    <source>
        <strain evidence="2">CGMCC 1.12751</strain>
    </source>
</reference>
<organism evidence="2 3">
    <name type="scientific">Bizionia arctica</name>
    <dbReference type="NCBI Taxonomy" id="1495645"/>
    <lineage>
        <taxon>Bacteria</taxon>
        <taxon>Pseudomonadati</taxon>
        <taxon>Bacteroidota</taxon>
        <taxon>Flavobacteriia</taxon>
        <taxon>Flavobacteriales</taxon>
        <taxon>Flavobacteriaceae</taxon>
        <taxon>Bizionia</taxon>
    </lineage>
</organism>
<evidence type="ECO:0000313" key="3">
    <source>
        <dbReference type="Proteomes" id="UP000625976"/>
    </source>
</evidence>